<dbReference type="SUPFAM" id="SSF81383">
    <property type="entry name" value="F-box domain"/>
    <property type="match status" value="1"/>
</dbReference>
<sequence length="408" mass="47476">MEKLPPELVFYIIQFLSPFDLLKFSQTCKLINEYVNDSFLWKSRLRSTFPYFSWFDYNFPDNLPWSLFAAKRLIWNSKWFRSNPKKRHIQDFDNHMTSTCVQFYSPDSVLCASIDGSLLLFSVRGNKIVELCKDHIGPVWSVSADSVHGNVITGGKDTTIHFYKQKQKENLINNNFINLNNFDEKITHHSVLKFHQKPVSSVKIVEDHFAISGSYDEMFCFWDLEKESLIFNKKCQNSIWCLDHLDSLTSIGSKNGKLEFIDLQTQNTVCEFIDDGVAISRVLFSDPHSVISSSYSGFICLWDLRSKKLASKIFANPRGISSIQFDNQNNLIISSGFDPQLRFWDLRGFKETRDLLNLSDKEREWIVSFNFFDGFIVYSLNGGELGTLNFQLPTLQEIEEEIFKFKFK</sequence>
<gene>
    <name evidence="5" type="ORF">M0811_13939</name>
</gene>
<dbReference type="Pfam" id="PF00400">
    <property type="entry name" value="WD40"/>
    <property type="match status" value="2"/>
</dbReference>
<dbReference type="AlphaFoldDB" id="A0A9Q0RI92"/>
<dbReference type="PROSITE" id="PS50181">
    <property type="entry name" value="FBOX"/>
    <property type="match status" value="1"/>
</dbReference>
<evidence type="ECO:0000256" key="2">
    <source>
        <dbReference type="ARBA" id="ARBA00022737"/>
    </source>
</evidence>
<accession>A0A9Q0RI92</accession>
<dbReference type="InterPro" id="IPR036322">
    <property type="entry name" value="WD40_repeat_dom_sf"/>
</dbReference>
<keyword evidence="1 3" id="KW-0853">WD repeat</keyword>
<keyword evidence="2" id="KW-0677">Repeat</keyword>
<dbReference type="Gene3D" id="2.130.10.10">
    <property type="entry name" value="YVTN repeat-like/Quinoprotein amine dehydrogenase"/>
    <property type="match status" value="2"/>
</dbReference>
<dbReference type="Gene3D" id="1.20.1280.50">
    <property type="match status" value="1"/>
</dbReference>
<dbReference type="SMART" id="SM00256">
    <property type="entry name" value="FBOX"/>
    <property type="match status" value="1"/>
</dbReference>
<dbReference type="InterPro" id="IPR015943">
    <property type="entry name" value="WD40/YVTN_repeat-like_dom_sf"/>
</dbReference>
<dbReference type="OrthoDB" id="722566at2759"/>
<evidence type="ECO:0000256" key="1">
    <source>
        <dbReference type="ARBA" id="ARBA00022574"/>
    </source>
</evidence>
<dbReference type="InterPro" id="IPR001810">
    <property type="entry name" value="F-box_dom"/>
</dbReference>
<proteinExistence type="predicted"/>
<dbReference type="PANTHER" id="PTHR14604:SF3">
    <property type="entry name" value="SPERM-ASSOCIATED ANTIGEN 16 PROTEIN"/>
    <property type="match status" value="1"/>
</dbReference>
<dbReference type="PANTHER" id="PTHR14604">
    <property type="entry name" value="WD40 REPEAT PF20"/>
    <property type="match status" value="1"/>
</dbReference>
<evidence type="ECO:0000313" key="5">
    <source>
        <dbReference type="EMBL" id="KAJ5080623.1"/>
    </source>
</evidence>
<dbReference type="Proteomes" id="UP001149090">
    <property type="component" value="Unassembled WGS sequence"/>
</dbReference>
<feature type="repeat" description="WD" evidence="3">
    <location>
        <begin position="313"/>
        <end position="354"/>
    </location>
</feature>
<feature type="domain" description="F-box" evidence="4">
    <location>
        <begin position="1"/>
        <end position="44"/>
    </location>
</feature>
<dbReference type="InterPro" id="IPR001680">
    <property type="entry name" value="WD40_rpt"/>
</dbReference>
<evidence type="ECO:0000256" key="3">
    <source>
        <dbReference type="PROSITE-ProRule" id="PRU00221"/>
    </source>
</evidence>
<dbReference type="InterPro" id="IPR050995">
    <property type="entry name" value="WD-F-box_domain-protein"/>
</dbReference>
<organism evidence="5 6">
    <name type="scientific">Anaeramoeba ignava</name>
    <name type="common">Anaerobic marine amoeba</name>
    <dbReference type="NCBI Taxonomy" id="1746090"/>
    <lineage>
        <taxon>Eukaryota</taxon>
        <taxon>Metamonada</taxon>
        <taxon>Anaeramoebidae</taxon>
        <taxon>Anaeramoeba</taxon>
    </lineage>
</organism>
<keyword evidence="6" id="KW-1185">Reference proteome</keyword>
<protein>
    <submittedName>
        <fullName evidence="5">F-box and wd repeat domain-containing 7</fullName>
    </submittedName>
</protein>
<dbReference type="InterPro" id="IPR036047">
    <property type="entry name" value="F-box-like_dom_sf"/>
</dbReference>
<evidence type="ECO:0000259" key="4">
    <source>
        <dbReference type="PROSITE" id="PS50181"/>
    </source>
</evidence>
<feature type="repeat" description="WD" evidence="3">
    <location>
        <begin position="192"/>
        <end position="232"/>
    </location>
</feature>
<dbReference type="InterPro" id="IPR019775">
    <property type="entry name" value="WD40_repeat_CS"/>
</dbReference>
<name>A0A9Q0RI92_ANAIG</name>
<dbReference type="EMBL" id="JAPDFW010000006">
    <property type="protein sequence ID" value="KAJ5080623.1"/>
    <property type="molecule type" value="Genomic_DNA"/>
</dbReference>
<dbReference type="Pfam" id="PF12937">
    <property type="entry name" value="F-box-like"/>
    <property type="match status" value="1"/>
</dbReference>
<dbReference type="SMART" id="SM00320">
    <property type="entry name" value="WD40"/>
    <property type="match status" value="5"/>
</dbReference>
<dbReference type="PROSITE" id="PS00678">
    <property type="entry name" value="WD_REPEATS_1"/>
    <property type="match status" value="1"/>
</dbReference>
<reference evidence="5" key="1">
    <citation type="submission" date="2022-10" db="EMBL/GenBank/DDBJ databases">
        <title>Novel sulphate-reducing endosymbionts in the free-living metamonad Anaeramoeba.</title>
        <authorList>
            <person name="Jerlstrom-Hultqvist J."/>
            <person name="Cepicka I."/>
            <person name="Gallot-Lavallee L."/>
            <person name="Salas-Leiva D."/>
            <person name="Curtis B.A."/>
            <person name="Zahonova K."/>
            <person name="Pipaliya S."/>
            <person name="Dacks J."/>
            <person name="Roger A.J."/>
        </authorList>
    </citation>
    <scope>NUCLEOTIDE SEQUENCE</scope>
    <source>
        <strain evidence="5">BMAN</strain>
    </source>
</reference>
<dbReference type="SUPFAM" id="SSF50978">
    <property type="entry name" value="WD40 repeat-like"/>
    <property type="match status" value="1"/>
</dbReference>
<dbReference type="PROSITE" id="PS50294">
    <property type="entry name" value="WD_REPEATS_REGION"/>
    <property type="match status" value="1"/>
</dbReference>
<evidence type="ECO:0000313" key="6">
    <source>
        <dbReference type="Proteomes" id="UP001149090"/>
    </source>
</evidence>
<comment type="caution">
    <text evidence="5">The sequence shown here is derived from an EMBL/GenBank/DDBJ whole genome shotgun (WGS) entry which is preliminary data.</text>
</comment>
<dbReference type="PROSITE" id="PS50082">
    <property type="entry name" value="WD_REPEATS_2"/>
    <property type="match status" value="2"/>
</dbReference>